<comment type="subcellular location">
    <subcellularLocation>
        <location evidence="1">Cell membrane</location>
        <topology evidence="1">Multi-pass membrane protein</topology>
    </subcellularLocation>
</comment>
<dbReference type="Pfam" id="PF07670">
    <property type="entry name" value="Gate"/>
    <property type="match status" value="1"/>
</dbReference>
<feature type="transmembrane region" description="Helical" evidence="7">
    <location>
        <begin position="63"/>
        <end position="85"/>
    </location>
</feature>
<comment type="caution">
    <text evidence="11">The sequence shown here is derived from an EMBL/GenBank/DDBJ whole genome shotgun (WGS) entry which is preliminary data.</text>
</comment>
<name>A0A163Y910_9BRAD</name>
<feature type="domain" description="Concentrative nucleoside transporter C-terminal" evidence="9">
    <location>
        <begin position="208"/>
        <end position="413"/>
    </location>
</feature>
<feature type="transmembrane region" description="Helical" evidence="7">
    <location>
        <begin position="97"/>
        <end position="120"/>
    </location>
</feature>
<feature type="transmembrane region" description="Helical" evidence="7">
    <location>
        <begin position="209"/>
        <end position="228"/>
    </location>
</feature>
<keyword evidence="6 7" id="KW-0472">Membrane</keyword>
<evidence type="ECO:0000313" key="12">
    <source>
        <dbReference type="Proteomes" id="UP000076574"/>
    </source>
</evidence>
<keyword evidence="5 7" id="KW-1133">Transmembrane helix</keyword>
<evidence type="ECO:0000256" key="4">
    <source>
        <dbReference type="ARBA" id="ARBA00022692"/>
    </source>
</evidence>
<evidence type="ECO:0000256" key="7">
    <source>
        <dbReference type="SAM" id="Phobius"/>
    </source>
</evidence>
<dbReference type="GO" id="GO:0005886">
    <property type="term" value="C:plasma membrane"/>
    <property type="evidence" value="ECO:0007669"/>
    <property type="project" value="UniProtKB-SubCell"/>
</dbReference>
<organism evidence="11 12">
    <name type="scientific">Tardiphaga robiniae</name>
    <dbReference type="NCBI Taxonomy" id="943830"/>
    <lineage>
        <taxon>Bacteria</taxon>
        <taxon>Pseudomonadati</taxon>
        <taxon>Pseudomonadota</taxon>
        <taxon>Alphaproteobacteria</taxon>
        <taxon>Hyphomicrobiales</taxon>
        <taxon>Nitrobacteraceae</taxon>
        <taxon>Tardiphaga</taxon>
    </lineage>
</organism>
<dbReference type="Pfam" id="PF07662">
    <property type="entry name" value="Nucleos_tra2_C"/>
    <property type="match status" value="1"/>
</dbReference>
<reference evidence="11 12" key="1">
    <citation type="submission" date="2016-03" db="EMBL/GenBank/DDBJ databases">
        <title>Microsymbionts genomes from the relict species Vavilovia formosa (Stev.) Fed.</title>
        <authorList>
            <person name="Kopat V."/>
            <person name="Chirak E."/>
            <person name="Kimeklis A."/>
            <person name="Andronov E."/>
        </authorList>
    </citation>
    <scope>NUCLEOTIDE SEQUENCE [LARGE SCALE GENOMIC DNA]</scope>
    <source>
        <strain evidence="11 12">Vaf07</strain>
    </source>
</reference>
<evidence type="ECO:0000256" key="3">
    <source>
        <dbReference type="ARBA" id="ARBA00022475"/>
    </source>
</evidence>
<dbReference type="EMBL" id="LVYV01000034">
    <property type="protein sequence ID" value="KZD21959.1"/>
    <property type="molecule type" value="Genomic_DNA"/>
</dbReference>
<dbReference type="GO" id="GO:0005337">
    <property type="term" value="F:nucleoside transmembrane transporter activity"/>
    <property type="evidence" value="ECO:0007669"/>
    <property type="project" value="InterPro"/>
</dbReference>
<dbReference type="InterPro" id="IPR008276">
    <property type="entry name" value="C_nuclsd_transpt"/>
</dbReference>
<evidence type="ECO:0000259" key="9">
    <source>
        <dbReference type="Pfam" id="PF07662"/>
    </source>
</evidence>
<evidence type="ECO:0000259" key="10">
    <source>
        <dbReference type="Pfam" id="PF07670"/>
    </source>
</evidence>
<feature type="transmembrane region" description="Helical" evidence="7">
    <location>
        <begin position="358"/>
        <end position="381"/>
    </location>
</feature>
<evidence type="ECO:0000256" key="5">
    <source>
        <dbReference type="ARBA" id="ARBA00022989"/>
    </source>
</evidence>
<protein>
    <submittedName>
        <fullName evidence="11">Nucleoside:proton symporter</fullName>
    </submittedName>
</protein>
<keyword evidence="12" id="KW-1185">Reference proteome</keyword>
<dbReference type="InterPro" id="IPR011642">
    <property type="entry name" value="Gate_dom"/>
</dbReference>
<evidence type="ECO:0000256" key="1">
    <source>
        <dbReference type="ARBA" id="ARBA00004651"/>
    </source>
</evidence>
<keyword evidence="3" id="KW-1003">Cell membrane</keyword>
<proteinExistence type="inferred from homology"/>
<feature type="transmembrane region" description="Helical" evidence="7">
    <location>
        <begin position="140"/>
        <end position="163"/>
    </location>
</feature>
<feature type="transmembrane region" description="Helical" evidence="7">
    <location>
        <begin position="393"/>
        <end position="415"/>
    </location>
</feature>
<evidence type="ECO:0000259" key="8">
    <source>
        <dbReference type="Pfam" id="PF01773"/>
    </source>
</evidence>
<dbReference type="Proteomes" id="UP000076574">
    <property type="component" value="Unassembled WGS sequence"/>
</dbReference>
<feature type="domain" description="Concentrative nucleoside transporter N-terminal" evidence="8">
    <location>
        <begin position="8"/>
        <end position="81"/>
    </location>
</feature>
<dbReference type="InterPro" id="IPR011657">
    <property type="entry name" value="CNT_C_dom"/>
</dbReference>
<dbReference type="InterPro" id="IPR002668">
    <property type="entry name" value="CNT_N_dom"/>
</dbReference>
<feature type="transmembrane region" description="Helical" evidence="7">
    <location>
        <begin position="175"/>
        <end position="197"/>
    </location>
</feature>
<dbReference type="Pfam" id="PF01773">
    <property type="entry name" value="Nucleos_tra2_N"/>
    <property type="match status" value="1"/>
</dbReference>
<sequence length="416" mass="43477">MLQLQSAFGVIALLGIAWALGENRSKVSLRQAAIGLALTIVAAVILLKLPVVTHAFSSINDAVSTIAAASRAGTSFVFGYLGGGALPFDLKNPGADFVLALQALPVVLVISVLTSLLFYWRILPPIVRGMAWLLERTLGIGGAVGLSTAANIFLGMVEAPLFIRPYLAQLTRSELFLVMTGGMAGIAGTVLVLYATFMAPLIPDASAHFVIASVLSAPAAILVSLIMVPETEDRRTGGLLANPDASATSTIDAIVKGTSAGIELLVNIIALLLVFVALMYLMNAILMMMPTVGGNTLSVQRMLGYVMAPVCWLMGLPWDQALTAGSLMGVKTILNELIAYVQLAKLGPDALDARSRLIMLYALCGFANFASLGIMIGGLGTMAPERRNEINALGVKSIVSGTLTTCLMGAIVGMLT</sequence>
<evidence type="ECO:0000313" key="11">
    <source>
        <dbReference type="EMBL" id="KZD21959.1"/>
    </source>
</evidence>
<evidence type="ECO:0000256" key="6">
    <source>
        <dbReference type="ARBA" id="ARBA00023136"/>
    </source>
</evidence>
<dbReference type="RefSeq" id="WP_068736100.1">
    <property type="nucleotide sequence ID" value="NZ_LVYV01000034.1"/>
</dbReference>
<dbReference type="GO" id="GO:0015293">
    <property type="term" value="F:symporter activity"/>
    <property type="evidence" value="ECO:0007669"/>
    <property type="project" value="TreeGrafter"/>
</dbReference>
<feature type="transmembrane region" description="Helical" evidence="7">
    <location>
        <begin position="264"/>
        <end position="281"/>
    </location>
</feature>
<dbReference type="PANTHER" id="PTHR10590">
    <property type="entry name" value="SODIUM/NUCLEOSIDE COTRANSPORTER"/>
    <property type="match status" value="1"/>
</dbReference>
<gene>
    <name evidence="11" type="ORF">A4A58_12720</name>
</gene>
<dbReference type="OrthoDB" id="9766455at2"/>
<dbReference type="AlphaFoldDB" id="A0A163Y910"/>
<dbReference type="PANTHER" id="PTHR10590:SF4">
    <property type="entry name" value="SOLUTE CARRIER FAMILY 28 MEMBER 3"/>
    <property type="match status" value="1"/>
</dbReference>
<feature type="transmembrane region" description="Helical" evidence="7">
    <location>
        <begin position="29"/>
        <end position="51"/>
    </location>
</feature>
<feature type="domain" description="Nucleoside transporter/FeoB GTPase Gate" evidence="10">
    <location>
        <begin position="100"/>
        <end position="200"/>
    </location>
</feature>
<comment type="similarity">
    <text evidence="2">Belongs to the concentrative nucleoside transporter (CNT) (TC 2.A.41) family.</text>
</comment>
<keyword evidence="4 7" id="KW-0812">Transmembrane</keyword>
<evidence type="ECO:0000256" key="2">
    <source>
        <dbReference type="ARBA" id="ARBA00009033"/>
    </source>
</evidence>
<accession>A0A163Y910</accession>
<dbReference type="STRING" id="943830.A4A58_12720"/>